<proteinExistence type="predicted"/>
<gene>
    <name evidence="1" type="ORF">BV25DRAFT_1912530</name>
</gene>
<organism evidence="1 2">
    <name type="scientific">Artomyces pyxidatus</name>
    <dbReference type="NCBI Taxonomy" id="48021"/>
    <lineage>
        <taxon>Eukaryota</taxon>
        <taxon>Fungi</taxon>
        <taxon>Dikarya</taxon>
        <taxon>Basidiomycota</taxon>
        <taxon>Agaricomycotina</taxon>
        <taxon>Agaricomycetes</taxon>
        <taxon>Russulales</taxon>
        <taxon>Auriscalpiaceae</taxon>
        <taxon>Artomyces</taxon>
    </lineage>
</organism>
<name>A0ACB8TDG0_9AGAM</name>
<accession>A0ACB8TDG0</accession>
<reference evidence="1" key="1">
    <citation type="submission" date="2021-03" db="EMBL/GenBank/DDBJ databases">
        <authorList>
            <consortium name="DOE Joint Genome Institute"/>
            <person name="Ahrendt S."/>
            <person name="Looney B.P."/>
            <person name="Miyauchi S."/>
            <person name="Morin E."/>
            <person name="Drula E."/>
            <person name="Courty P.E."/>
            <person name="Chicoki N."/>
            <person name="Fauchery L."/>
            <person name="Kohler A."/>
            <person name="Kuo A."/>
            <person name="Labutti K."/>
            <person name="Pangilinan J."/>
            <person name="Lipzen A."/>
            <person name="Riley R."/>
            <person name="Andreopoulos W."/>
            <person name="He G."/>
            <person name="Johnson J."/>
            <person name="Barry K.W."/>
            <person name="Grigoriev I.V."/>
            <person name="Nagy L."/>
            <person name="Hibbett D."/>
            <person name="Henrissat B."/>
            <person name="Matheny P.B."/>
            <person name="Labbe J."/>
            <person name="Martin F."/>
        </authorList>
    </citation>
    <scope>NUCLEOTIDE SEQUENCE</scope>
    <source>
        <strain evidence="1">HHB10654</strain>
    </source>
</reference>
<evidence type="ECO:0000313" key="2">
    <source>
        <dbReference type="Proteomes" id="UP000814140"/>
    </source>
</evidence>
<sequence length="369" mass="40153">MHSNSHSPAPRSKILVFGAGNFGSCLADHLADSEHDVYMWSREADLVEYFNQHHKNLRYLKDHDFSTNIRAIGPALPEADLIKQMDVLLFAIPTDGVRSTLNQLRPRLDEANLPLLIFVNKGIEVSSNALTLEIIAETCGKDIARVATFISGPSFAKEIVKRQPTMVSVASLSEAHAERASEVFHQPWFRCYTGNDPIGIELAGALKNVYAIAAGMADGLGYENNTRASLITRGLSEMTRIGTAYGANPLTFLSLAGVGDLFLTCSSPTSRNYTVGFRLGKGETLEEIIRTLGSVAEGVTTAKGLKAVVDDLGVAAPIASGVYEVLYEGKDVEERARWLMALPPVRELELPEKAGVPMRHLMKKLGLDT</sequence>
<dbReference type="EMBL" id="MU277192">
    <property type="protein sequence ID" value="KAI0066458.1"/>
    <property type="molecule type" value="Genomic_DNA"/>
</dbReference>
<comment type="caution">
    <text evidence="1">The sequence shown here is derived from an EMBL/GenBank/DDBJ whole genome shotgun (WGS) entry which is preliminary data.</text>
</comment>
<dbReference type="Proteomes" id="UP000814140">
    <property type="component" value="Unassembled WGS sequence"/>
</dbReference>
<reference evidence="1" key="2">
    <citation type="journal article" date="2022" name="New Phytol.">
        <title>Evolutionary transition to the ectomycorrhizal habit in the genomes of a hyperdiverse lineage of mushroom-forming fungi.</title>
        <authorList>
            <person name="Looney B."/>
            <person name="Miyauchi S."/>
            <person name="Morin E."/>
            <person name="Drula E."/>
            <person name="Courty P.E."/>
            <person name="Kohler A."/>
            <person name="Kuo A."/>
            <person name="LaButti K."/>
            <person name="Pangilinan J."/>
            <person name="Lipzen A."/>
            <person name="Riley R."/>
            <person name="Andreopoulos W."/>
            <person name="He G."/>
            <person name="Johnson J."/>
            <person name="Nolan M."/>
            <person name="Tritt A."/>
            <person name="Barry K.W."/>
            <person name="Grigoriev I.V."/>
            <person name="Nagy L.G."/>
            <person name="Hibbett D."/>
            <person name="Henrissat B."/>
            <person name="Matheny P.B."/>
            <person name="Labbe J."/>
            <person name="Martin F.M."/>
        </authorList>
    </citation>
    <scope>NUCLEOTIDE SEQUENCE</scope>
    <source>
        <strain evidence="1">HHB10654</strain>
    </source>
</reference>
<keyword evidence="2" id="KW-1185">Reference proteome</keyword>
<evidence type="ECO:0000313" key="1">
    <source>
        <dbReference type="EMBL" id="KAI0066458.1"/>
    </source>
</evidence>
<protein>
    <submittedName>
        <fullName evidence="1">Glycerol-3-phosphate dehydrogenase</fullName>
    </submittedName>
</protein>